<protein>
    <submittedName>
        <fullName evidence="1">Uncharacterized protein</fullName>
    </submittedName>
</protein>
<dbReference type="EMBL" id="CP030840">
    <property type="protein sequence ID" value="AXC10676.1"/>
    <property type="molecule type" value="Genomic_DNA"/>
</dbReference>
<evidence type="ECO:0000313" key="2">
    <source>
        <dbReference type="Proteomes" id="UP000253606"/>
    </source>
</evidence>
<evidence type="ECO:0000313" key="1">
    <source>
        <dbReference type="EMBL" id="AXC10676.1"/>
    </source>
</evidence>
<keyword evidence="2" id="KW-1185">Reference proteome</keyword>
<organism evidence="1 2">
    <name type="scientific">Acidisarcina polymorpha</name>
    <dbReference type="NCBI Taxonomy" id="2211140"/>
    <lineage>
        <taxon>Bacteria</taxon>
        <taxon>Pseudomonadati</taxon>
        <taxon>Acidobacteriota</taxon>
        <taxon>Terriglobia</taxon>
        <taxon>Terriglobales</taxon>
        <taxon>Acidobacteriaceae</taxon>
        <taxon>Acidisarcina</taxon>
    </lineage>
</organism>
<accession>A0A2Z5FW82</accession>
<proteinExistence type="predicted"/>
<dbReference type="KEGG" id="abas:ACPOL_1328"/>
<name>A0A2Z5FW82_9BACT</name>
<sequence length="46" mass="5186">MNIWRYLSPVLAQAHQSIQLLALSNELLLHCPCCYSVGDDLSLRIS</sequence>
<gene>
    <name evidence="1" type="ORF">ACPOL_1328</name>
</gene>
<dbReference type="Proteomes" id="UP000253606">
    <property type="component" value="Chromosome"/>
</dbReference>
<dbReference type="AlphaFoldDB" id="A0A2Z5FW82"/>
<reference evidence="1 2" key="1">
    <citation type="journal article" date="2018" name="Front. Microbiol.">
        <title>Hydrolytic Capabilities as a Key to Environmental Success: Chitinolytic and Cellulolytic Acidobacteria From Acidic Sub-arctic Soils and Boreal Peatlands.</title>
        <authorList>
            <person name="Belova S.E."/>
            <person name="Ravin N.V."/>
            <person name="Pankratov T.A."/>
            <person name="Rakitin A.L."/>
            <person name="Ivanova A.A."/>
            <person name="Beletsky A.V."/>
            <person name="Mardanov A.V."/>
            <person name="Sinninghe Damste J.S."/>
            <person name="Dedysh S.N."/>
        </authorList>
    </citation>
    <scope>NUCLEOTIDE SEQUENCE [LARGE SCALE GENOMIC DNA]</scope>
    <source>
        <strain evidence="1 2">SBC82</strain>
    </source>
</reference>